<gene>
    <name evidence="20" type="primary">NPC1_0</name>
    <name evidence="20" type="ORF">FJT64_008362</name>
</gene>
<evidence type="ECO:0000256" key="8">
    <source>
        <dbReference type="ARBA" id="ARBA00023055"/>
    </source>
</evidence>
<feature type="compositionally biased region" description="Basic and acidic residues" evidence="16">
    <location>
        <begin position="1303"/>
        <end position="1321"/>
    </location>
</feature>
<keyword evidence="5 17" id="KW-0812">Transmembrane</keyword>
<feature type="transmembrane region" description="Helical" evidence="17">
    <location>
        <begin position="809"/>
        <end position="832"/>
    </location>
</feature>
<reference evidence="20 21" key="1">
    <citation type="submission" date="2019-07" db="EMBL/GenBank/DDBJ databases">
        <title>Draft genome assembly of a fouling barnacle, Amphibalanus amphitrite (Darwin, 1854): The first reference genome for Thecostraca.</title>
        <authorList>
            <person name="Kim W."/>
        </authorList>
    </citation>
    <scope>NUCLEOTIDE SEQUENCE [LARGE SCALE GENOMIC DNA]</scope>
    <source>
        <strain evidence="20">SNU_AA5</strain>
        <tissue evidence="20">Soma without cirri and trophi</tissue>
    </source>
</reference>
<keyword evidence="12" id="KW-1207">Sterol metabolism</keyword>
<evidence type="ECO:0000256" key="1">
    <source>
        <dbReference type="ARBA" id="ARBA00004127"/>
    </source>
</evidence>
<comment type="similarity">
    <text evidence="2">Belongs to the patched family.</text>
</comment>
<dbReference type="OrthoDB" id="6510177at2759"/>
<keyword evidence="11" id="KW-1015">Disulfide bond</keyword>
<dbReference type="InterPro" id="IPR053958">
    <property type="entry name" value="HMGCR/SNAP/NPC1-like_SSD"/>
</dbReference>
<feature type="transmembrane region" description="Helical" evidence="17">
    <location>
        <begin position="1758"/>
        <end position="1778"/>
    </location>
</feature>
<feature type="transmembrane region" description="Helical" evidence="17">
    <location>
        <begin position="662"/>
        <end position="684"/>
    </location>
</feature>
<feature type="region of interest" description="Disordered" evidence="16">
    <location>
        <begin position="1303"/>
        <end position="1328"/>
    </location>
</feature>
<keyword evidence="10 17" id="KW-0472">Membrane</keyword>
<feature type="transmembrane region" description="Helical" evidence="17">
    <location>
        <begin position="1151"/>
        <end position="1170"/>
    </location>
</feature>
<comment type="caution">
    <text evidence="20">The sequence shown here is derived from an EMBL/GenBank/DDBJ whole genome shotgun (WGS) entry which is preliminary data.</text>
</comment>
<feature type="transmembrane region" description="Helical" evidence="17">
    <location>
        <begin position="632"/>
        <end position="656"/>
    </location>
</feature>
<dbReference type="Pfam" id="PF22314">
    <property type="entry name" value="NPC1_MLD"/>
    <property type="match status" value="1"/>
</dbReference>
<feature type="signal peptide" evidence="18">
    <location>
        <begin position="1"/>
        <end position="22"/>
    </location>
</feature>
<keyword evidence="8" id="KW-0445">Lipid transport</keyword>
<feature type="transmembrane region" description="Helical" evidence="17">
    <location>
        <begin position="1119"/>
        <end position="1139"/>
    </location>
</feature>
<dbReference type="Gene3D" id="1.20.1640.10">
    <property type="entry name" value="Multidrug efflux transporter AcrB transmembrane domain"/>
    <property type="match status" value="3"/>
</dbReference>
<dbReference type="InterPro" id="IPR032190">
    <property type="entry name" value="NPC1_N"/>
</dbReference>
<evidence type="ECO:0000256" key="3">
    <source>
        <dbReference type="ARBA" id="ARBA00022448"/>
    </source>
</evidence>
<keyword evidence="13" id="KW-0325">Glycoprotein</keyword>
<dbReference type="PROSITE" id="PS50156">
    <property type="entry name" value="SSD"/>
    <property type="match status" value="1"/>
</dbReference>
<keyword evidence="6 18" id="KW-0732">Signal</keyword>
<evidence type="ECO:0000256" key="5">
    <source>
        <dbReference type="ARBA" id="ARBA00022692"/>
    </source>
</evidence>
<comment type="subcellular location">
    <subcellularLocation>
        <location evidence="1">Endomembrane system</location>
        <topology evidence="1">Multi-pass membrane protein</topology>
    </subcellularLocation>
</comment>
<protein>
    <submittedName>
        <fullName evidence="20">NPC intracellular cholesterol transporter 1</fullName>
    </submittedName>
</protein>
<feature type="transmembrane region" description="Helical" evidence="17">
    <location>
        <begin position="1687"/>
        <end position="1707"/>
    </location>
</feature>
<feature type="chain" id="PRO_5025469056" evidence="18">
    <location>
        <begin position="23"/>
        <end position="1908"/>
    </location>
</feature>
<proteinExistence type="inferred from homology"/>
<feature type="compositionally biased region" description="Basic and acidic residues" evidence="16">
    <location>
        <begin position="1867"/>
        <end position="1889"/>
    </location>
</feature>
<dbReference type="FunFam" id="1.20.1640.10:FF:000008">
    <property type="entry name" value="NPC intracellular cholesterol transporter 1"/>
    <property type="match status" value="1"/>
</dbReference>
<dbReference type="InterPro" id="IPR004765">
    <property type="entry name" value="NPC1-like"/>
</dbReference>
<dbReference type="PANTHER" id="PTHR45727:SF2">
    <property type="entry name" value="NPC INTRACELLULAR CHOLESTEROL TRANSPORTER 1"/>
    <property type="match status" value="1"/>
</dbReference>
<feature type="transmembrane region" description="Helical" evidence="17">
    <location>
        <begin position="738"/>
        <end position="763"/>
    </location>
</feature>
<feature type="transmembrane region" description="Helical" evidence="17">
    <location>
        <begin position="1190"/>
        <end position="1210"/>
    </location>
</feature>
<dbReference type="FunFam" id="1.20.1640.10:FF:000010">
    <property type="entry name" value="NPC intracellular cholesterol transporter 1"/>
    <property type="match status" value="2"/>
</dbReference>
<feature type="region of interest" description="Disordered" evidence="16">
    <location>
        <begin position="1867"/>
        <end position="1908"/>
    </location>
</feature>
<dbReference type="InterPro" id="IPR053956">
    <property type="entry name" value="NPC1_MLD"/>
</dbReference>
<keyword evidence="9" id="KW-0443">Lipid metabolism</keyword>
<feature type="transmembrane region" description="Helical" evidence="17">
    <location>
        <begin position="1377"/>
        <end position="1400"/>
    </location>
</feature>
<dbReference type="GO" id="GO:0042632">
    <property type="term" value="P:cholesterol homeostasis"/>
    <property type="evidence" value="ECO:0007669"/>
    <property type="project" value="TreeGrafter"/>
</dbReference>
<feature type="transmembrane region" description="Helical" evidence="17">
    <location>
        <begin position="277"/>
        <end position="303"/>
    </location>
</feature>
<evidence type="ECO:0000259" key="19">
    <source>
        <dbReference type="PROSITE" id="PS50156"/>
    </source>
</evidence>
<dbReference type="GO" id="GO:0030301">
    <property type="term" value="P:cholesterol transport"/>
    <property type="evidence" value="ECO:0007669"/>
    <property type="project" value="UniProtKB-ARBA"/>
</dbReference>
<organism evidence="20 21">
    <name type="scientific">Amphibalanus amphitrite</name>
    <name type="common">Striped barnacle</name>
    <name type="synonym">Balanus amphitrite</name>
    <dbReference type="NCBI Taxonomy" id="1232801"/>
    <lineage>
        <taxon>Eukaryota</taxon>
        <taxon>Metazoa</taxon>
        <taxon>Ecdysozoa</taxon>
        <taxon>Arthropoda</taxon>
        <taxon>Crustacea</taxon>
        <taxon>Multicrustacea</taxon>
        <taxon>Cirripedia</taxon>
        <taxon>Thoracica</taxon>
        <taxon>Thoracicalcarea</taxon>
        <taxon>Balanomorpha</taxon>
        <taxon>Balanoidea</taxon>
        <taxon>Balanidae</taxon>
        <taxon>Amphibalaninae</taxon>
        <taxon>Amphibalanus</taxon>
    </lineage>
</organism>
<evidence type="ECO:0000256" key="7">
    <source>
        <dbReference type="ARBA" id="ARBA00022989"/>
    </source>
</evidence>
<dbReference type="InterPro" id="IPR000731">
    <property type="entry name" value="SSD"/>
</dbReference>
<feature type="transmembrane region" description="Helical" evidence="17">
    <location>
        <begin position="357"/>
        <end position="376"/>
    </location>
</feature>
<dbReference type="Proteomes" id="UP000440578">
    <property type="component" value="Unassembled WGS sequence"/>
</dbReference>
<keyword evidence="21" id="KW-1185">Reference proteome</keyword>
<dbReference type="GO" id="GO:0030299">
    <property type="term" value="P:intestinal cholesterol absorption"/>
    <property type="evidence" value="ECO:0007669"/>
    <property type="project" value="TreeGrafter"/>
</dbReference>
<evidence type="ECO:0000256" key="4">
    <source>
        <dbReference type="ARBA" id="ARBA00022548"/>
    </source>
</evidence>
<keyword evidence="4" id="KW-0153">Cholesterol metabolism</keyword>
<dbReference type="GO" id="GO:0005319">
    <property type="term" value="F:lipid transporter activity"/>
    <property type="evidence" value="ECO:0007669"/>
    <property type="project" value="InterPro"/>
</dbReference>
<dbReference type="GO" id="GO:0005886">
    <property type="term" value="C:plasma membrane"/>
    <property type="evidence" value="ECO:0007669"/>
    <property type="project" value="TreeGrafter"/>
</dbReference>
<keyword evidence="3" id="KW-0813">Transport</keyword>
<dbReference type="NCBIfam" id="TIGR00917">
    <property type="entry name" value="2A060601"/>
    <property type="match status" value="1"/>
</dbReference>
<dbReference type="EMBL" id="VIIS01001715">
    <property type="protein sequence ID" value="KAF0293900.1"/>
    <property type="molecule type" value="Genomic_DNA"/>
</dbReference>
<dbReference type="SUPFAM" id="SSF82866">
    <property type="entry name" value="Multidrug efflux transporter AcrB transmembrane domain"/>
    <property type="match status" value="3"/>
</dbReference>
<evidence type="ECO:0000256" key="10">
    <source>
        <dbReference type="ARBA" id="ARBA00023136"/>
    </source>
</evidence>
<evidence type="ECO:0000256" key="15">
    <source>
        <dbReference type="ARBA" id="ARBA00034049"/>
    </source>
</evidence>
<evidence type="ECO:0000256" key="6">
    <source>
        <dbReference type="ARBA" id="ARBA00022729"/>
    </source>
</evidence>
<feature type="transmembrane region" description="Helical" evidence="17">
    <location>
        <begin position="1092"/>
        <end position="1113"/>
    </location>
</feature>
<evidence type="ECO:0000256" key="11">
    <source>
        <dbReference type="ARBA" id="ARBA00023157"/>
    </source>
</evidence>
<dbReference type="GO" id="GO:0008203">
    <property type="term" value="P:cholesterol metabolic process"/>
    <property type="evidence" value="ECO:0007669"/>
    <property type="project" value="UniProtKB-KW"/>
</dbReference>
<feature type="transmembrane region" description="Helical" evidence="17">
    <location>
        <begin position="1222"/>
        <end position="1245"/>
    </location>
</feature>
<evidence type="ECO:0000313" key="21">
    <source>
        <dbReference type="Proteomes" id="UP000440578"/>
    </source>
</evidence>
<feature type="transmembrane region" description="Helical" evidence="17">
    <location>
        <begin position="1719"/>
        <end position="1738"/>
    </location>
</feature>
<evidence type="ECO:0000256" key="2">
    <source>
        <dbReference type="ARBA" id="ARBA00005585"/>
    </source>
</evidence>
<keyword evidence="7 17" id="KW-1133">Transmembrane helix</keyword>
<evidence type="ECO:0000313" key="20">
    <source>
        <dbReference type="EMBL" id="KAF0293900.1"/>
    </source>
</evidence>
<dbReference type="GO" id="GO:0012505">
    <property type="term" value="C:endomembrane system"/>
    <property type="evidence" value="ECO:0007669"/>
    <property type="project" value="UniProtKB-SubCell"/>
</dbReference>
<evidence type="ECO:0000256" key="12">
    <source>
        <dbReference type="ARBA" id="ARBA00023166"/>
    </source>
</evidence>
<dbReference type="Pfam" id="PF12349">
    <property type="entry name" value="Sterol-sensing"/>
    <property type="match status" value="1"/>
</dbReference>
<evidence type="ECO:0000256" key="18">
    <source>
        <dbReference type="SAM" id="SignalP"/>
    </source>
</evidence>
<feature type="transmembrane region" description="Helical" evidence="17">
    <location>
        <begin position="1790"/>
        <end position="1813"/>
    </location>
</feature>
<feature type="transmembrane region" description="Helical" evidence="17">
    <location>
        <begin position="1660"/>
        <end position="1681"/>
    </location>
</feature>
<evidence type="ECO:0000256" key="14">
    <source>
        <dbReference type="ARBA" id="ARBA00023221"/>
    </source>
</evidence>
<evidence type="ECO:0000256" key="17">
    <source>
        <dbReference type="SAM" id="Phobius"/>
    </source>
</evidence>
<feature type="domain" description="SSD" evidence="19">
    <location>
        <begin position="598"/>
        <end position="763"/>
    </location>
</feature>
<evidence type="ECO:0000256" key="13">
    <source>
        <dbReference type="ARBA" id="ARBA00023180"/>
    </source>
</evidence>
<dbReference type="PANTHER" id="PTHR45727">
    <property type="entry name" value="NPC INTRACELLULAR CHOLESTEROL TRANSPORTER 1"/>
    <property type="match status" value="1"/>
</dbReference>
<accession>A0A6A4VR59</accession>
<sequence>MDKSARLLVLLLSSFLVVTATADDDEGHCLWYGSCGPTTLFGAHSNCPYTGPAKPLTDQKSIDILRDTCPFLFEGKDGSGPLNTCCDGDNIKEMASSLVLVSSQFARCPVCYYNFRKSICEMSCSPRQSTFINVTEVKHDRATDKDYVARVTYYLSRNYTRGVYDSCSKVQNSQTNSPAIGAMCGQWGWYRCNDERFYDFLGHNPYTPFPIDYQLTEDGDDVSPYTPLSPEIQTCNETFQTPTGKRIEACSCSDCPVSCPVAPPIPAPPGDWMIGPVYGSVVVMAAVFVALAVPFVCVFVCWYSRNRVSAPLDDRDKSGSPHVDITQASCLERWGAIMERNVEQFFRSWGTFCAMHPVPILIIGLLVAVGLSFGVVKLKVTTDPIELWASPTSRSRVEKDYFDQNFGPFYRTEMLIIRAKDLEPITAQYENRTVRLSDICFKPLYPDNAFCAIQSVPEYFQDDPALLNLTKQDGNYTINYLDHIKYCLLNPTEMQDQDFDFQPCMSKWGGPTFPYTAVGGFLGEGQSLSGSVHYLNATALLVTFLVNNDYDASRLGPAMAWEQAFLEYMRNYSHPNMEVAYFAERSIEDEIARESESDTTTVLISYLIMFAYISIALGQYNGSSRLLIDSKITLGLGGVIIVLLSVMASLGVYGMLGVPGTLIVIEVIPFLVLAVGVDNIFILVQAYQRDRRQPGESLEQFVGRIVGEVAPSMLLSSASESACFFLGALIDMPAVRAFALFAGLSLLFDFILQITCFISLMTLDARRQDSNRFDIICCVHGSKKEHERQEGILYRVFKNFYVPLVMQPAARATVIVAFLGWLCASLAVVPYIEVGLDREISMPEDSYMLKVFQYQQDYLSVGPPVYFVVRDGLNYSDENVQNRICSTVNCDRNSVGTQIAMAAQQPLRTYIASAASNWLDDFYDWSVFGYDEDGVPGAGNGCCFINVTTGGFCPSKQGNEYLPDCTSCNMTFNSNHLRPSLPAFREYLPFFLRDNPSETCPKGGHAAYGDAVRVVRDPANRTNVGASYFMAYHGILKTSEDFYTALHWARHLSDNMTAALTEAADDGRTHEVYPYSVFYVFYEQYLTMWSDVLRALGISIATIFLVSFFLMGLDFHSAFILLIMIVTIITNLAGMMYWWNISLNAVSLVNLVMAIGISVEFCSHITRAFAVSLEPTRVERATDALTNMGSSVLSGITLTKFGGIIVLGFAHSQIFQIFYFRMYLGVVLHGASHGLILLPVLLSFIGPPLNPCKVWSARKEGARLLVAGGGGSVETGGSGDPAAHQAALQRPPIHQERLLRRQMEHQEHKEQELSHTQDKTSSEAAAGDDGQLRHVTTSNRFDIICCVHGSKKEHERQEGILYRVFKNFYVPLVMQPAARATVIVAFLGWLCASLAVVPYIEVGLDREISMPEDSYMLKVFQYQQDYLSVGPPVYFVVRDGLNYSDENVQNRICSTVNCDRNSVGTQIAMAAQQPLRTYIASAASNWLDDFYDWSVFGYDEDGVPGAGNGCCFINVTTGGFCPSKQGNEYLPDCTSCNMTFNSNHLRPSLPAFREYLPFFLRDNPSETCPKGGHAAYGDAVRVVRDPANRTNVGASYFMAYHGILKTSEDFYTALHWARHLSDNMTAALTEAADDGRTHEVYPYSVFYVFYEQYLTMWSDVLRALGISIATIFLVSFFLMGLDFHSAFILLIMIVTIITNLAGMMYWWNISLNAVSLVNLVMAIGISVEFCSHITRAFAVSLEPTRVERATDALTNMGSSVLSGITLTKFGGIIVLGFAHSQIFQIFYFRMYLGVVLHGASHGLILLPVLLSFIGPPLNPCKVWSARKEGARLLVAGGGGSVETGGSGDPAAHQAALQRPPIHQERLLRRQMEHQEHKEQELSHTQDKTSSEAAAGDDGQLRHVTTGSL</sequence>
<evidence type="ECO:0000256" key="9">
    <source>
        <dbReference type="ARBA" id="ARBA00023098"/>
    </source>
</evidence>
<keyword evidence="14" id="KW-0753">Steroid metabolism</keyword>
<comment type="catalytic activity">
    <reaction evidence="15">
        <text>cholesterol(in) = cholesterol(out)</text>
        <dbReference type="Rhea" id="RHEA:39747"/>
        <dbReference type="ChEBI" id="CHEBI:16113"/>
    </reaction>
</comment>
<dbReference type="GO" id="GO:0015485">
    <property type="term" value="F:cholesterol binding"/>
    <property type="evidence" value="ECO:0007669"/>
    <property type="project" value="TreeGrafter"/>
</dbReference>
<feature type="transmembrane region" description="Helical" evidence="17">
    <location>
        <begin position="603"/>
        <end position="620"/>
    </location>
</feature>
<name>A0A6A4VR59_AMPAM</name>
<evidence type="ECO:0000256" key="16">
    <source>
        <dbReference type="SAM" id="MobiDB-lite"/>
    </source>
</evidence>
<dbReference type="Pfam" id="PF16414">
    <property type="entry name" value="NPC1_N"/>
    <property type="match status" value="1"/>
</dbReference>